<dbReference type="GO" id="GO:0090729">
    <property type="term" value="F:toxin activity"/>
    <property type="evidence" value="ECO:0007669"/>
    <property type="project" value="UniProtKB-KW"/>
</dbReference>
<dbReference type="GeneID" id="112053954"/>
<gene>
    <name evidence="3" type="primary">LOC112053954</name>
</gene>
<keyword evidence="3" id="KW-0378">Hydrolase</keyword>
<dbReference type="KEGG" id="bany:112053954"/>
<dbReference type="AlphaFoldDB" id="A0A6J1P0C0"/>
<keyword evidence="3" id="KW-0645">Protease</keyword>
<evidence type="ECO:0000259" key="1">
    <source>
        <dbReference type="Pfam" id="PF00089"/>
    </source>
</evidence>
<keyword evidence="2" id="KW-1185">Reference proteome</keyword>
<feature type="domain" description="Peptidase S1" evidence="1">
    <location>
        <begin position="75"/>
        <end position="126"/>
    </location>
</feature>
<dbReference type="GO" id="GO:0006508">
    <property type="term" value="P:proteolysis"/>
    <property type="evidence" value="ECO:0007669"/>
    <property type="project" value="UniProtKB-KW"/>
</dbReference>
<accession>A0A6J1P0C0</accession>
<name>A0A6J1P0C0_BICAN</name>
<protein>
    <submittedName>
        <fullName evidence="3">Serine protease snake</fullName>
    </submittedName>
</protein>
<dbReference type="InterPro" id="IPR043504">
    <property type="entry name" value="Peptidase_S1_PA_chymotrypsin"/>
</dbReference>
<dbReference type="InterPro" id="IPR018114">
    <property type="entry name" value="TRYPSIN_HIS"/>
</dbReference>
<evidence type="ECO:0000313" key="2">
    <source>
        <dbReference type="Proteomes" id="UP001652582"/>
    </source>
</evidence>
<dbReference type="PANTHER" id="PTHR24260">
    <property type="match status" value="1"/>
</dbReference>
<dbReference type="PANTHER" id="PTHR24260:SF147">
    <property type="entry name" value="EG:BACR7A4.3 PROTEIN-RELATED"/>
    <property type="match status" value="1"/>
</dbReference>
<dbReference type="Gene3D" id="2.40.10.10">
    <property type="entry name" value="Trypsin-like serine proteases"/>
    <property type="match status" value="1"/>
</dbReference>
<dbReference type="GO" id="GO:0005576">
    <property type="term" value="C:extracellular region"/>
    <property type="evidence" value="ECO:0007669"/>
    <property type="project" value="UniProtKB-SubCell"/>
</dbReference>
<dbReference type="RefSeq" id="XP_023949356.2">
    <property type="nucleotide sequence ID" value="XM_024093588.2"/>
</dbReference>
<organism evidence="2 3">
    <name type="scientific">Bicyclus anynana</name>
    <name type="common">Squinting bush brown butterfly</name>
    <dbReference type="NCBI Taxonomy" id="110368"/>
    <lineage>
        <taxon>Eukaryota</taxon>
        <taxon>Metazoa</taxon>
        <taxon>Ecdysozoa</taxon>
        <taxon>Arthropoda</taxon>
        <taxon>Hexapoda</taxon>
        <taxon>Insecta</taxon>
        <taxon>Pterygota</taxon>
        <taxon>Neoptera</taxon>
        <taxon>Endopterygota</taxon>
        <taxon>Lepidoptera</taxon>
        <taxon>Glossata</taxon>
        <taxon>Ditrysia</taxon>
        <taxon>Papilionoidea</taxon>
        <taxon>Nymphalidae</taxon>
        <taxon>Satyrinae</taxon>
        <taxon>Satyrini</taxon>
        <taxon>Mycalesina</taxon>
        <taxon>Bicyclus</taxon>
    </lineage>
</organism>
<sequence length="163" mass="18589">MAIEDLTTSLSDDQAEISDISKTTVAIEQQNINFEIPDFSKYVKRVSEKKCMEYVYEMVKRQENGLSIRDSNLTIINGKIAKVAEYPHMGALGWWTNDIPRRLSFYCGASLISDQYLLTAAHCTSIPRDDLVQHEPNLVRLGSRYLEVSDFSSVFLKHLPIKL</sequence>
<dbReference type="PROSITE" id="PS00134">
    <property type="entry name" value="TRYPSIN_HIS"/>
    <property type="match status" value="1"/>
</dbReference>
<dbReference type="InterPro" id="IPR009003">
    <property type="entry name" value="Peptidase_S1_PA"/>
</dbReference>
<reference evidence="3" key="1">
    <citation type="submission" date="2025-08" db="UniProtKB">
        <authorList>
            <consortium name="RefSeq"/>
        </authorList>
    </citation>
    <scope>IDENTIFICATION</scope>
</reference>
<dbReference type="Proteomes" id="UP001652582">
    <property type="component" value="Chromosome 9"/>
</dbReference>
<proteinExistence type="predicted"/>
<dbReference type="SUPFAM" id="SSF50494">
    <property type="entry name" value="Trypsin-like serine proteases"/>
    <property type="match status" value="1"/>
</dbReference>
<dbReference type="OrthoDB" id="546450at2759"/>
<dbReference type="InterPro" id="IPR051333">
    <property type="entry name" value="CLIP_Serine_Protease"/>
</dbReference>
<dbReference type="GO" id="GO:0004252">
    <property type="term" value="F:serine-type endopeptidase activity"/>
    <property type="evidence" value="ECO:0007669"/>
    <property type="project" value="InterPro"/>
</dbReference>
<dbReference type="InterPro" id="IPR001254">
    <property type="entry name" value="Trypsin_dom"/>
</dbReference>
<evidence type="ECO:0000313" key="3">
    <source>
        <dbReference type="RefSeq" id="XP_023949356.2"/>
    </source>
</evidence>
<dbReference type="Pfam" id="PF00089">
    <property type="entry name" value="Trypsin"/>
    <property type="match status" value="1"/>
</dbReference>